<accession>A0A011NEJ2</accession>
<dbReference type="Proteomes" id="UP000021816">
    <property type="component" value="Unassembled WGS sequence"/>
</dbReference>
<comment type="caution">
    <text evidence="1">The sequence shown here is derived from an EMBL/GenBank/DDBJ whole genome shotgun (WGS) entry which is preliminary data.</text>
</comment>
<gene>
    <name evidence="1" type="ORF">AW10_01421</name>
</gene>
<reference evidence="1 2" key="1">
    <citation type="submission" date="2014-02" db="EMBL/GenBank/DDBJ databases">
        <title>Expanding our view of genomic diversity in Candidatus Accumulibacter clades.</title>
        <authorList>
            <person name="Skennerton C.T."/>
            <person name="Barr J.J."/>
            <person name="Slater F.R."/>
            <person name="Bond P.L."/>
            <person name="Tyson G.W."/>
        </authorList>
    </citation>
    <scope>NUCLEOTIDE SEQUENCE [LARGE SCALE GENOMIC DNA]</scope>
    <source>
        <strain evidence="2">BA-92</strain>
    </source>
</reference>
<sequence length="114" mass="13014">MAAGGGEKGRLQQCQRRRVWRVAVPPSFGGIDVFAIKEQAARARRRVPATGQFKQPRLLANPARILAQRRQKLRELGGILLRCFEEAVVEALQPPRHHVLRSRQRHHRQDALSE</sequence>
<proteinExistence type="predicted"/>
<name>A0A011NEJ2_9PROT</name>
<protein>
    <submittedName>
        <fullName evidence="1">Uncharacterized protein</fullName>
    </submittedName>
</protein>
<dbReference type="EMBL" id="JEMX01000027">
    <property type="protein sequence ID" value="EXI81078.1"/>
    <property type="molecule type" value="Genomic_DNA"/>
</dbReference>
<evidence type="ECO:0000313" key="2">
    <source>
        <dbReference type="Proteomes" id="UP000021816"/>
    </source>
</evidence>
<organism evidence="1 2">
    <name type="scientific">Candidatus Accumulibacter appositus</name>
    <dbReference type="NCBI Taxonomy" id="1454003"/>
    <lineage>
        <taxon>Bacteria</taxon>
        <taxon>Pseudomonadati</taxon>
        <taxon>Pseudomonadota</taxon>
        <taxon>Betaproteobacteria</taxon>
        <taxon>Candidatus Accumulibacter</taxon>
    </lineage>
</organism>
<evidence type="ECO:0000313" key="1">
    <source>
        <dbReference type="EMBL" id="EXI81078.1"/>
    </source>
</evidence>
<dbReference type="AlphaFoldDB" id="A0A011NEJ2"/>